<sequence>MVGKIKVIFTPKVIADLDDLVQILYKKEYFGFIESAEEYVSRIYDATSERCQLDIHKIAPKNISHLGTYYIFYKSNKRTTWCIFFEKKATAILITGISNNHCEEAKEL</sequence>
<accession>A0A1I4S0I2</accession>
<reference evidence="2" key="1">
    <citation type="submission" date="2016-10" db="EMBL/GenBank/DDBJ databases">
        <authorList>
            <person name="Varghese N."/>
            <person name="Submissions S."/>
        </authorList>
    </citation>
    <scope>NUCLEOTIDE SEQUENCE [LARGE SCALE GENOMIC DNA]</scope>
    <source>
        <strain evidence="2">DSM 4002</strain>
    </source>
</reference>
<dbReference type="EMBL" id="FOUT01000001">
    <property type="protein sequence ID" value="SFM57734.1"/>
    <property type="molecule type" value="Genomic_DNA"/>
</dbReference>
<evidence type="ECO:0000313" key="2">
    <source>
        <dbReference type="Proteomes" id="UP000182961"/>
    </source>
</evidence>
<evidence type="ECO:0008006" key="3">
    <source>
        <dbReference type="Google" id="ProtNLM"/>
    </source>
</evidence>
<keyword evidence="2" id="KW-1185">Reference proteome</keyword>
<protein>
    <recommendedName>
        <fullName evidence="3">Plasmid stabilization system protein ParE</fullName>
    </recommendedName>
</protein>
<organism evidence="1 2">
    <name type="scientific">Flavobacterium succinicans</name>
    <dbReference type="NCBI Taxonomy" id="29536"/>
    <lineage>
        <taxon>Bacteria</taxon>
        <taxon>Pseudomonadati</taxon>
        <taxon>Bacteroidota</taxon>
        <taxon>Flavobacteriia</taxon>
        <taxon>Flavobacteriales</taxon>
        <taxon>Flavobacteriaceae</taxon>
        <taxon>Flavobacterium</taxon>
    </lineage>
</organism>
<proteinExistence type="predicted"/>
<evidence type="ECO:0000313" key="1">
    <source>
        <dbReference type="EMBL" id="SFM57734.1"/>
    </source>
</evidence>
<dbReference type="eggNOG" id="ENOG5030YSQ">
    <property type="taxonomic scope" value="Bacteria"/>
</dbReference>
<dbReference type="AlphaFoldDB" id="A0A1I4S0I2"/>
<dbReference type="Proteomes" id="UP000182961">
    <property type="component" value="Unassembled WGS sequence"/>
</dbReference>
<name>A0A1I4S0I2_9FLAO</name>
<dbReference type="RefSeq" id="WP_155959413.1">
    <property type="nucleotide sequence ID" value="NZ_CBCRUM010000004.1"/>
</dbReference>
<gene>
    <name evidence="1" type="ORF">SAMN05444143_101598</name>
</gene>